<proteinExistence type="predicted"/>
<dbReference type="CDD" id="cd14014">
    <property type="entry name" value="STKc_PknB_like"/>
    <property type="match status" value="1"/>
</dbReference>
<dbReference type="Proteomes" id="UP000076234">
    <property type="component" value="Chromosome"/>
</dbReference>
<keyword evidence="2 5" id="KW-0547">Nucleotide-binding</keyword>
<feature type="binding site" evidence="5">
    <location>
        <position position="115"/>
    </location>
    <ligand>
        <name>ATP</name>
        <dbReference type="ChEBI" id="CHEBI:30616"/>
    </ligand>
</feature>
<evidence type="ECO:0000256" key="2">
    <source>
        <dbReference type="ARBA" id="ARBA00022741"/>
    </source>
</evidence>
<dbReference type="InterPro" id="IPR017441">
    <property type="entry name" value="Protein_kinase_ATP_BS"/>
</dbReference>
<dbReference type="Gene3D" id="1.25.40.10">
    <property type="entry name" value="Tetratricopeptide repeat domain"/>
    <property type="match status" value="2"/>
</dbReference>
<sequence>MVRQPSRSEWSHIQSLFAELIDLDPAAQDGRLAAEDDFIAGQLRSLLAASRHSGILDGAAPSSFETAPRRAYSSLAEGAIIGGFTIDHLIGRGGMGEVYAAHRSDRMFDQQVAIKLLRPEAAAHSELFDRERRLLAGLEHPGIARLIDGGVTPDGRPYMAMEYVTGEPIDAWCRTHGANLATRLRLFCDVCEAVAYAHGHLIVHRDLKPSNILVDGDGRARLLDFGIARLVEIEGEGEALTTVALMTPDYAAPEQLGNAAPTVATDVYALGVLLFELLTGRSPWREPGSALPSVIRRILNDDPPLPSALVPPGFPFGRREVVGDLDAIVLKAMRRAPQDRYRGVGDLVDDVRSHMALRPVTARSGSAGYTIGRYLRRHRVATTAAAAALLAIVAGGGAAAWQARQTAIERDVALAEARRSESINRMLTVMFRDTASSAVGEEATVKQMLDQTAAQLVASVDRSAKSATLITTLADLYVNLEDAAGADALLSQALARGIGAGDPVATAEIKLRLASTAAAMGRTDDMAPLLDSADAVFAADPARFRKERLESMSGRAQLARRKGDYDTAIRLLQSSLPDADRVYAEDHRELLTRYNNLLVYMVEANRLDAMPAVFAAADAALARTGQQGSAQGLAIEQLKGVRLMKLDRLAEAERLFRSVADRRRAVFGKSAALAVDLLQLGRAELALGKFAAARDVLGEARPMAIDNLGPDAVPTLVITLGLAEALAEADDTGRAEALLAEAALRIDAMGPVGLPQGIAARTWAIIRLKQGRIAEARREADRSEQIFKTLGAPGESYLKSFAALRRRLTS</sequence>
<dbReference type="InterPro" id="IPR011990">
    <property type="entry name" value="TPR-like_helical_dom_sf"/>
</dbReference>
<dbReference type="InterPro" id="IPR008271">
    <property type="entry name" value="Ser/Thr_kinase_AS"/>
</dbReference>
<feature type="domain" description="Protein kinase" evidence="6">
    <location>
        <begin position="84"/>
        <end position="357"/>
    </location>
</feature>
<keyword evidence="1" id="KW-0808">Transferase</keyword>
<evidence type="ECO:0000256" key="5">
    <source>
        <dbReference type="PROSITE-ProRule" id="PRU10141"/>
    </source>
</evidence>
<evidence type="ECO:0000256" key="4">
    <source>
        <dbReference type="ARBA" id="ARBA00022840"/>
    </source>
</evidence>
<protein>
    <recommendedName>
        <fullName evidence="6">Protein kinase domain-containing protein</fullName>
    </recommendedName>
</protein>
<organism evidence="7 8">
    <name type="scientific">Sphingopyxis terrae subsp. terrae NBRC 15098</name>
    <dbReference type="NCBI Taxonomy" id="1219058"/>
    <lineage>
        <taxon>Bacteria</taxon>
        <taxon>Pseudomonadati</taxon>
        <taxon>Pseudomonadota</taxon>
        <taxon>Alphaproteobacteria</taxon>
        <taxon>Sphingomonadales</taxon>
        <taxon>Sphingomonadaceae</taxon>
        <taxon>Sphingopyxis</taxon>
    </lineage>
</organism>
<dbReference type="InterPro" id="IPR011009">
    <property type="entry name" value="Kinase-like_dom_sf"/>
</dbReference>
<evidence type="ECO:0000256" key="3">
    <source>
        <dbReference type="ARBA" id="ARBA00022777"/>
    </source>
</evidence>
<dbReference type="Gene3D" id="3.30.200.20">
    <property type="entry name" value="Phosphorylase Kinase, domain 1"/>
    <property type="match status" value="1"/>
</dbReference>
<dbReference type="AlphaFoldDB" id="A0A142VUW4"/>
<dbReference type="EMBL" id="CP013342">
    <property type="protein sequence ID" value="AMU93075.1"/>
    <property type="molecule type" value="Genomic_DNA"/>
</dbReference>
<dbReference type="PANTHER" id="PTHR43289:SF34">
    <property type="entry name" value="SERINE_THREONINE-PROTEIN KINASE YBDM-RELATED"/>
    <property type="match status" value="1"/>
</dbReference>
<dbReference type="GO" id="GO:0005524">
    <property type="term" value="F:ATP binding"/>
    <property type="evidence" value="ECO:0007669"/>
    <property type="project" value="UniProtKB-UniRule"/>
</dbReference>
<name>A0A142VUW4_9SPHN</name>
<evidence type="ECO:0000259" key="6">
    <source>
        <dbReference type="PROSITE" id="PS50011"/>
    </source>
</evidence>
<dbReference type="PROSITE" id="PS00108">
    <property type="entry name" value="PROTEIN_KINASE_ST"/>
    <property type="match status" value="1"/>
</dbReference>
<dbReference type="Pfam" id="PF00069">
    <property type="entry name" value="Pkinase"/>
    <property type="match status" value="1"/>
</dbReference>
<dbReference type="KEGG" id="ster:AOA14_00425"/>
<reference evidence="7 8" key="2">
    <citation type="journal article" date="2016" name="Genome Announc.">
        <title>Complete Genome Sequence of Sphingopyxis terrae Strain 203-1 (NBRC 111660), a Polyethylene Glycol Degrader.</title>
        <authorList>
            <person name="Ohtsubo Y."/>
            <person name="Nonoyama S."/>
            <person name="Nagata Y."/>
            <person name="Numata M."/>
            <person name="Tsuchikane K."/>
            <person name="Hosoyama A."/>
            <person name="Yamazoe A."/>
            <person name="Tsuda M."/>
            <person name="Fujita N."/>
            <person name="Kawai F."/>
        </authorList>
    </citation>
    <scope>NUCLEOTIDE SEQUENCE [LARGE SCALE GENOMIC DNA]</scope>
    <source>
        <strain evidence="7 8">203-1</strain>
    </source>
</reference>
<dbReference type="PROSITE" id="PS00107">
    <property type="entry name" value="PROTEIN_KINASE_ATP"/>
    <property type="match status" value="1"/>
</dbReference>
<dbReference type="STRING" id="1219058.AOA14_00425"/>
<gene>
    <name evidence="7" type="ORF">AOA14_00425</name>
</gene>
<dbReference type="SUPFAM" id="SSF56112">
    <property type="entry name" value="Protein kinase-like (PK-like)"/>
    <property type="match status" value="1"/>
</dbReference>
<evidence type="ECO:0000313" key="7">
    <source>
        <dbReference type="EMBL" id="AMU93075.1"/>
    </source>
</evidence>
<reference evidence="8" key="1">
    <citation type="submission" date="2015-11" db="EMBL/GenBank/DDBJ databases">
        <title>Complete genome sequence of a polyethylene glycol-degrading strain Sphingopyxis terrae strain 203-1 (NBRC 15098).</title>
        <authorList>
            <person name="Yoshiyuki O."/>
            <person name="Shouta N."/>
            <person name="Nagata Y."/>
            <person name="Numata M."/>
            <person name="Tsuchikane K."/>
            <person name="Hosoyama A."/>
            <person name="Yamazoe A."/>
            <person name="Tsuda M."/>
            <person name="Fujita N."/>
            <person name="Kawai F."/>
        </authorList>
    </citation>
    <scope>NUCLEOTIDE SEQUENCE [LARGE SCALE GENOMIC DNA]</scope>
    <source>
        <strain evidence="8">203-1</strain>
    </source>
</reference>
<dbReference type="SUPFAM" id="SSF48452">
    <property type="entry name" value="TPR-like"/>
    <property type="match status" value="2"/>
</dbReference>
<dbReference type="GO" id="GO:0004674">
    <property type="term" value="F:protein serine/threonine kinase activity"/>
    <property type="evidence" value="ECO:0007669"/>
    <property type="project" value="TreeGrafter"/>
</dbReference>
<accession>A0A142VUW4</accession>
<dbReference type="PANTHER" id="PTHR43289">
    <property type="entry name" value="MITOGEN-ACTIVATED PROTEIN KINASE KINASE KINASE 20-RELATED"/>
    <property type="match status" value="1"/>
</dbReference>
<evidence type="ECO:0000256" key="1">
    <source>
        <dbReference type="ARBA" id="ARBA00022679"/>
    </source>
</evidence>
<dbReference type="RefSeq" id="WP_062900385.1">
    <property type="nucleotide sequence ID" value="NZ_CP013342.1"/>
</dbReference>
<keyword evidence="4 5" id="KW-0067">ATP-binding</keyword>
<dbReference type="InterPro" id="IPR000719">
    <property type="entry name" value="Prot_kinase_dom"/>
</dbReference>
<dbReference type="SMART" id="SM00220">
    <property type="entry name" value="S_TKc"/>
    <property type="match status" value="1"/>
</dbReference>
<evidence type="ECO:0000313" key="8">
    <source>
        <dbReference type="Proteomes" id="UP000076234"/>
    </source>
</evidence>
<dbReference type="PROSITE" id="PS50011">
    <property type="entry name" value="PROTEIN_KINASE_DOM"/>
    <property type="match status" value="1"/>
</dbReference>
<dbReference type="Gene3D" id="1.10.510.10">
    <property type="entry name" value="Transferase(Phosphotransferase) domain 1"/>
    <property type="match status" value="1"/>
</dbReference>
<keyword evidence="3" id="KW-0418">Kinase</keyword>